<evidence type="ECO:0000313" key="1">
    <source>
        <dbReference type="EMBL" id="KAI4363766.1"/>
    </source>
</evidence>
<proteinExistence type="predicted"/>
<dbReference type="Proteomes" id="UP001057402">
    <property type="component" value="Chromosome 6"/>
</dbReference>
<accession>A0ACB9QBP6</accession>
<comment type="caution">
    <text evidence="1">The sequence shown here is derived from an EMBL/GenBank/DDBJ whole genome shotgun (WGS) entry which is preliminary data.</text>
</comment>
<protein>
    <submittedName>
        <fullName evidence="1">Uncharacterized protein</fullName>
    </submittedName>
</protein>
<sequence>MFVLSKMAGGADLAVLPICAKDVSDGTREQASRPGRPFSSTVGGQNIRRPRGRPAGSKNKPKPPVIVTWDSANALLAHAMEVSSGCDVNESLANFARRKQRGLCVLSGSGCVTNVSLRQPASSGAVATLHGRFEILSLLGSVLPPPAPPGIAGLAIYLSGAQGQVVGGNVVSTLIASGPVIIMAASFMNATFDRLPLDDDDEEVSLAIQNQYYQNNRRHRDVPGYYGMPQNLLAHGGNLPREMYPWGNTRAMPKN</sequence>
<organism evidence="1 2">
    <name type="scientific">Melastoma candidum</name>
    <dbReference type="NCBI Taxonomy" id="119954"/>
    <lineage>
        <taxon>Eukaryota</taxon>
        <taxon>Viridiplantae</taxon>
        <taxon>Streptophyta</taxon>
        <taxon>Embryophyta</taxon>
        <taxon>Tracheophyta</taxon>
        <taxon>Spermatophyta</taxon>
        <taxon>Magnoliopsida</taxon>
        <taxon>eudicotyledons</taxon>
        <taxon>Gunneridae</taxon>
        <taxon>Pentapetalae</taxon>
        <taxon>rosids</taxon>
        <taxon>malvids</taxon>
        <taxon>Myrtales</taxon>
        <taxon>Melastomataceae</taxon>
        <taxon>Melastomatoideae</taxon>
        <taxon>Melastomateae</taxon>
        <taxon>Melastoma</taxon>
    </lineage>
</organism>
<name>A0ACB9QBP6_9MYRT</name>
<gene>
    <name evidence="1" type="ORF">MLD38_019941</name>
</gene>
<evidence type="ECO:0000313" key="2">
    <source>
        <dbReference type="Proteomes" id="UP001057402"/>
    </source>
</evidence>
<dbReference type="EMBL" id="CM042885">
    <property type="protein sequence ID" value="KAI4363766.1"/>
    <property type="molecule type" value="Genomic_DNA"/>
</dbReference>
<keyword evidence="2" id="KW-1185">Reference proteome</keyword>
<reference evidence="2" key="1">
    <citation type="journal article" date="2023" name="Front. Plant Sci.">
        <title>Chromosomal-level genome assembly of Melastoma candidum provides insights into trichome evolution.</title>
        <authorList>
            <person name="Zhong Y."/>
            <person name="Wu W."/>
            <person name="Sun C."/>
            <person name="Zou P."/>
            <person name="Liu Y."/>
            <person name="Dai S."/>
            <person name="Zhou R."/>
        </authorList>
    </citation>
    <scope>NUCLEOTIDE SEQUENCE [LARGE SCALE GENOMIC DNA]</scope>
</reference>